<protein>
    <submittedName>
        <fullName evidence="5">Tail protein</fullName>
    </submittedName>
</protein>
<organism evidence="5">
    <name type="scientific">Pectobacterium phage Amona</name>
    <dbReference type="NCBI Taxonomy" id="3158137"/>
    <lineage>
        <taxon>Viruses</taxon>
        <taxon>Duplodnaviria</taxon>
        <taxon>Heunggongvirae</taxon>
        <taxon>Uroviricota</taxon>
        <taxon>Caudoviricetes</taxon>
    </lineage>
</organism>
<dbReference type="InterPro" id="IPR013783">
    <property type="entry name" value="Ig-like_fold"/>
</dbReference>
<feature type="region of interest" description="Disordered" evidence="1">
    <location>
        <begin position="1"/>
        <end position="23"/>
    </location>
</feature>
<dbReference type="CDD" id="cd00063">
    <property type="entry name" value="FN3"/>
    <property type="match status" value="1"/>
</dbReference>
<evidence type="ECO:0000313" key="5">
    <source>
        <dbReference type="EMBL" id="XDF89536.1"/>
    </source>
</evidence>
<dbReference type="PANTHER" id="PTHR36251:SF2">
    <property type="entry name" value="GIFSY-2 PROPHAGE HOST SPECIFICITY PROTEIN J, PHAGE LAMBDA"/>
    <property type="match status" value="1"/>
</dbReference>
<dbReference type="SUPFAM" id="SSF49265">
    <property type="entry name" value="Fibronectin type III"/>
    <property type="match status" value="1"/>
</dbReference>
<name>A0AB39ABF9_9CAUD</name>
<dbReference type="InterPro" id="IPR003961">
    <property type="entry name" value="FN3_dom"/>
</dbReference>
<dbReference type="InterPro" id="IPR055385">
    <property type="entry name" value="GpJ_HDII-ins2"/>
</dbReference>
<gene>
    <name evidence="5" type="ORF">CVQSGQUC_CDS0031</name>
</gene>
<accession>A0AB39ABF9</accession>
<dbReference type="InterPro" id="IPR015406">
    <property type="entry name" value="GpJ_CSF"/>
</dbReference>
<feature type="domain" description="Tip attachment protein J HDII-ins2" evidence="4">
    <location>
        <begin position="91"/>
        <end position="218"/>
    </location>
</feature>
<sequence length="1166" mass="127105">MAVAGRKSGSSDQRNPVESPDSLHSKAEVRILLALGEGPWPDIPAADLPKRVLLDGTPIQNQDGTFNMEGIKLDFRPGTEDQTYIPGVPGVESETGVGVELKYGEGAAWVRQISNTQIDAVRIRIGLARLVQQLDNGDRVGAVVDYRIDLAVGGGSYSTVVNGKFEGKTTTLYERDHRIDLPASSTGWRVRVVRLTPDSTTDMLVSQTQIQAITEIVDVKLTYPHTVLLFASFDAKLFSNIPPISILSEGREVQIPTNYDPVAKTYSGTWNGEFKRAWTDNPAWVMFDAVTNERFSIGDKIPAFLMDKWQLYRIAQRCDERIPDGAGGTEVRYKCDIYVQSRVQAWTLIRDLCAIFCGMSYWGNQMLNFISDSPSDAVQVLTNANVVNGQFVYKGGSVKNRRSVGMVSYDDPVNHYQSNVAVVPVQEMVQRYGYDQALELSGIGCTRLSEAQRKARYGVLTNAMDEQVSFVIGMEGIEFMPCDVVAIADAEFSGAQTGGRVERDSTGRTIYLDRAISDVVAIGDTIIIRAVGQKEAERRTIAAIASDRRSVTVSADIPTGIAAFTPWVIDSANLAVRMFRITSVKWNEADNTFSCSGLIYNADKYDAVDSGARLDDRPVSLIPSAIVPAPTNLAMEPYYVMNQGVRTVSISFTWDRVDKASHYEMQWRRDNNDWINVPRQTTMIYDLNGVFSGDYQFRVRAISNVGEISSGWATSGVETIEGRAGDVPAIPSFTTTALVFGVRLDWSFPNDAEDTNKTEIRYSMNANGTDAMHLSDVAYPGTTYSQMGLSVGQRFYYSARLVDRQGNIGPWTAWISGESSTDVSDISDAIFEDIKKTDGWKDLIGGMGDAATISADAMRSTIETAKALLKNTYADLAETRRWFAENGARKAEITETRLVIADEVQALALQMIELKAQIDEEVTSQITSLQQTVSTLAETTAQDITSLESRMGSAESGVSANAGAISGLTTTVTNQGGLITANSQSIAQMTVTINGFETSITDITNVTNDINGNLSAYRTLRIKANVNGVDYVAGTTTGIQNTDTGVRSYVNFLADQFAMLINVNGTPTPIFTNVGTQVILRSAVIGDATITSAKIANGAIGRLQIADSIQSNNYAQGSTGMKLDFANGTLELNGNEPGQGRKTIGNIRDVVYNENNQVVVVIGKRL</sequence>
<dbReference type="Pfam" id="PF09327">
    <property type="entry name" value="Phage_Tail_Tip"/>
    <property type="match status" value="1"/>
</dbReference>
<dbReference type="Pfam" id="PF13550">
    <property type="entry name" value="Phage-tail_3"/>
    <property type="match status" value="1"/>
</dbReference>
<evidence type="ECO:0000256" key="1">
    <source>
        <dbReference type="SAM" id="MobiDB-lite"/>
    </source>
</evidence>
<dbReference type="InterPro" id="IPR036116">
    <property type="entry name" value="FN3_sf"/>
</dbReference>
<reference evidence="5" key="2">
    <citation type="submission" date="2024-07" db="EMBL/GenBank/DDBJ databases">
        <authorList>
            <person name="Pedersen J.S."/>
            <person name="Mulbjerg M.R."/>
            <person name="Carstens A.B."/>
            <person name="Hansen L.H."/>
        </authorList>
    </citation>
    <scope>NUCLEOTIDE SEQUENCE</scope>
</reference>
<evidence type="ECO:0000259" key="4">
    <source>
        <dbReference type="Pfam" id="PF24801"/>
    </source>
</evidence>
<evidence type="ECO:0000259" key="3">
    <source>
        <dbReference type="Pfam" id="PF13550"/>
    </source>
</evidence>
<feature type="domain" description="Tip attachment protein J" evidence="3">
    <location>
        <begin position="343"/>
        <end position="503"/>
    </location>
</feature>
<dbReference type="InterPro" id="IPR032876">
    <property type="entry name" value="J_dom"/>
</dbReference>
<dbReference type="Gene3D" id="2.60.40.10">
    <property type="entry name" value="Immunoglobulins"/>
    <property type="match status" value="1"/>
</dbReference>
<dbReference type="PANTHER" id="PTHR36251">
    <property type="entry name" value="FELS-1 PROPHAGE HOST SPECIFICITY PROTEIN-RELATED"/>
    <property type="match status" value="1"/>
</dbReference>
<proteinExistence type="predicted"/>
<dbReference type="EMBL" id="PQ008971">
    <property type="protein sequence ID" value="XDF89536.1"/>
    <property type="molecule type" value="Genomic_DNA"/>
</dbReference>
<dbReference type="InterPro" id="IPR053171">
    <property type="entry name" value="Viral_Tip_Attach_Protein"/>
</dbReference>
<evidence type="ECO:0000259" key="2">
    <source>
        <dbReference type="Pfam" id="PF09327"/>
    </source>
</evidence>
<reference evidence="5" key="1">
    <citation type="journal article" date="2024" name="Virus Res.">
        <title>A novel genus of Pectobacterium bacteriophages display broad host range by targeting several species of Danish soft rot isolates.</title>
        <authorList>
            <person name="Pedersen J.S."/>
            <person name="Carstens A.B."/>
            <person name="Rothgard M.M."/>
            <person name="Roy C."/>
            <person name="Viry A."/>
            <person name="Papudeshi B."/>
            <person name="Kot W."/>
            <person name="Hille F."/>
            <person name="Franz C.M.A.P."/>
            <person name="Edwards R."/>
            <person name="Hansen L.H."/>
        </authorList>
    </citation>
    <scope>NUCLEOTIDE SEQUENCE</scope>
</reference>
<feature type="domain" description="Tip attachment protein J central straight fiber" evidence="2">
    <location>
        <begin position="1004"/>
        <end position="1143"/>
    </location>
</feature>
<dbReference type="Pfam" id="PF24801">
    <property type="entry name" value="FNIII-A_GpJ"/>
    <property type="match status" value="1"/>
</dbReference>